<keyword evidence="2" id="KW-1185">Reference proteome</keyword>
<dbReference type="Proteomes" id="UP000604046">
    <property type="component" value="Unassembled WGS sequence"/>
</dbReference>
<gene>
    <name evidence="1" type="ORF">SNAT2548_LOCUS2211</name>
</gene>
<dbReference type="EMBL" id="CAJNDS010000125">
    <property type="protein sequence ID" value="CAE6966423.1"/>
    <property type="molecule type" value="Genomic_DNA"/>
</dbReference>
<evidence type="ECO:0000313" key="2">
    <source>
        <dbReference type="Proteomes" id="UP000604046"/>
    </source>
</evidence>
<name>A0A812HZ78_9DINO</name>
<proteinExistence type="predicted"/>
<reference evidence="1" key="1">
    <citation type="submission" date="2021-02" db="EMBL/GenBank/DDBJ databases">
        <authorList>
            <person name="Dougan E. K."/>
            <person name="Rhodes N."/>
            <person name="Thang M."/>
            <person name="Chan C."/>
        </authorList>
    </citation>
    <scope>NUCLEOTIDE SEQUENCE</scope>
</reference>
<sequence>MAMLSSAPRAGARWQKPSAASRSWRPWILISATASSAGGPGELGAPREVRGSSRQALCTLHRSSACVFVICQQWTSLHSRKTGGASALCAIYCSLAWIGAADSLEESWTAQGSMGICQPMQHESLRMAGVRGCRGSWTWCRGAEEAAALAGVLARLQDLTRLKLYLNFNDELGLQSCLELAGALRRIPALAKLWVDFSCCILGSDEEKAELRAALEALPAADKEIHV</sequence>
<protein>
    <submittedName>
        <fullName evidence="1">Uncharacterized protein</fullName>
    </submittedName>
</protein>
<comment type="caution">
    <text evidence="1">The sequence shown here is derived from an EMBL/GenBank/DDBJ whole genome shotgun (WGS) entry which is preliminary data.</text>
</comment>
<evidence type="ECO:0000313" key="1">
    <source>
        <dbReference type="EMBL" id="CAE6966423.1"/>
    </source>
</evidence>
<organism evidence="1 2">
    <name type="scientific">Symbiodinium natans</name>
    <dbReference type="NCBI Taxonomy" id="878477"/>
    <lineage>
        <taxon>Eukaryota</taxon>
        <taxon>Sar</taxon>
        <taxon>Alveolata</taxon>
        <taxon>Dinophyceae</taxon>
        <taxon>Suessiales</taxon>
        <taxon>Symbiodiniaceae</taxon>
        <taxon>Symbiodinium</taxon>
    </lineage>
</organism>
<dbReference type="AlphaFoldDB" id="A0A812HZ78"/>
<accession>A0A812HZ78</accession>